<dbReference type="Pfam" id="PF21113">
    <property type="entry name" value="LarA_C"/>
    <property type="match status" value="1"/>
</dbReference>
<evidence type="ECO:0000259" key="1">
    <source>
        <dbReference type="Pfam" id="PF09861"/>
    </source>
</evidence>
<name>A0ABZ1BWZ6_9FIRM</name>
<evidence type="ECO:0000313" key="3">
    <source>
        <dbReference type="EMBL" id="WRP17204.1"/>
    </source>
</evidence>
<feature type="domain" description="LarA-like N-terminal" evidence="1">
    <location>
        <begin position="9"/>
        <end position="209"/>
    </location>
</feature>
<reference evidence="3 4" key="1">
    <citation type="journal article" date="2024" name="Front. Microbiol.">
        <title>Novel thermophilic genera Geochorda gen. nov. and Carboxydochorda gen. nov. from the deep terrestrial subsurface reveal the ecophysiological diversity in the class Limnochordia.</title>
        <authorList>
            <person name="Karnachuk O.V."/>
            <person name="Lukina A.P."/>
            <person name="Avakyan M.R."/>
            <person name="Kadnikov V.V."/>
            <person name="Begmatov S."/>
            <person name="Beletsky A.V."/>
            <person name="Vlasova K.G."/>
            <person name="Novikov A.A."/>
            <person name="Shcherbakova V.A."/>
            <person name="Mardanov A.V."/>
            <person name="Ravin N.V."/>
        </authorList>
    </citation>
    <scope>NUCLEOTIDE SEQUENCE [LARGE SCALE GENOMIC DNA]</scope>
    <source>
        <strain evidence="3 4">L945</strain>
    </source>
</reference>
<evidence type="ECO:0000259" key="2">
    <source>
        <dbReference type="Pfam" id="PF21113"/>
    </source>
</evidence>
<dbReference type="Gene3D" id="3.90.226.30">
    <property type="match status" value="1"/>
</dbReference>
<dbReference type="Proteomes" id="UP001332192">
    <property type="component" value="Chromosome"/>
</dbReference>
<dbReference type="InterPro" id="IPR047926">
    <property type="entry name" value="Ni_dep_LarA"/>
</dbReference>
<dbReference type="InterPro" id="IPR029063">
    <property type="entry name" value="SAM-dependent_MTases_sf"/>
</dbReference>
<dbReference type="NCBIfam" id="NF033504">
    <property type="entry name" value="Ni_dep_LarA"/>
    <property type="match status" value="1"/>
</dbReference>
<dbReference type="InterPro" id="IPR018657">
    <property type="entry name" value="LarA-like_N"/>
</dbReference>
<dbReference type="RefSeq" id="WP_324716476.1">
    <property type="nucleotide sequence ID" value="NZ_CP141615.1"/>
</dbReference>
<proteinExistence type="predicted"/>
<dbReference type="PANTHER" id="PTHR33171:SF17">
    <property type="entry name" value="LARA-LIKE N-TERMINAL DOMAIN-CONTAINING PROTEIN"/>
    <property type="match status" value="1"/>
</dbReference>
<dbReference type="PANTHER" id="PTHR33171">
    <property type="entry name" value="LAR_N DOMAIN-CONTAINING PROTEIN"/>
    <property type="match status" value="1"/>
</dbReference>
<evidence type="ECO:0000313" key="4">
    <source>
        <dbReference type="Proteomes" id="UP001332192"/>
    </source>
</evidence>
<dbReference type="InterPro" id="IPR048520">
    <property type="entry name" value="LarA_C"/>
</dbReference>
<dbReference type="Gene3D" id="3.40.50.11440">
    <property type="match status" value="1"/>
</dbReference>
<sequence>MAMRVDFPYGQGHVTAELPDDTTVIEPHPQPGLEDERAAFVSALRAPIGSAPLRQLVGPDDRVVIVIADGTRAAPSERMVPWILEELDAVPRDRVTVLVGTGTHRPNTPAELERMLGRRLLQEVRVVNHSAYDDAGLVHLGEVPGGGPVWLNRHYVEASVRIVTGFIEPHFFAGFSGGPKGVAPGVAGLETILWLHGARLIGDPRATWGVLDGNPVHEAIRAAVKLAPPHFLANVTLNERRQITGVFAGNYLEAHRAGCEACRRASTRAVDRWFDVVVTSNSGFPLDQNLYQTVKGLSAAARIVRPGGAIVAVSECADGVPSHGRFGELLSRGRGPRDWLRMVEEPGFRSLDQWQVQILAMVLERARVYLLSSLPPATVEAAGLVPVTGVEEALDAEAHRSGAPRPLAVAALPMGPLTIPYVRI</sequence>
<organism evidence="3 4">
    <name type="scientific">Carboxydichorda subterranea</name>
    <dbReference type="NCBI Taxonomy" id="3109565"/>
    <lineage>
        <taxon>Bacteria</taxon>
        <taxon>Bacillati</taxon>
        <taxon>Bacillota</taxon>
        <taxon>Limnochordia</taxon>
        <taxon>Limnochordales</taxon>
        <taxon>Geochordaceae</taxon>
        <taxon>Carboxydichorda</taxon>
    </lineage>
</organism>
<dbReference type="InterPro" id="IPR048068">
    <property type="entry name" value="LarA-like"/>
</dbReference>
<dbReference type="SUPFAM" id="SSF53335">
    <property type="entry name" value="S-adenosyl-L-methionine-dependent methyltransferases"/>
    <property type="match status" value="1"/>
</dbReference>
<keyword evidence="4" id="KW-1185">Reference proteome</keyword>
<protein>
    <submittedName>
        <fullName evidence="3">Nickel-dependent lactate racemase</fullName>
    </submittedName>
</protein>
<dbReference type="EMBL" id="CP141615">
    <property type="protein sequence ID" value="WRP17204.1"/>
    <property type="molecule type" value="Genomic_DNA"/>
</dbReference>
<accession>A0ABZ1BWZ6</accession>
<dbReference type="Pfam" id="PF09861">
    <property type="entry name" value="Lar_N"/>
    <property type="match status" value="1"/>
</dbReference>
<dbReference type="InterPro" id="IPR043166">
    <property type="entry name" value="LarA-like_C"/>
</dbReference>
<gene>
    <name evidence="3" type="primary">larA</name>
    <name evidence="3" type="ORF">U7230_14140</name>
</gene>
<feature type="domain" description="Lactate racemase C-terminal" evidence="2">
    <location>
        <begin position="275"/>
        <end position="403"/>
    </location>
</feature>